<feature type="transmembrane region" description="Helical" evidence="6">
    <location>
        <begin position="240"/>
        <end position="267"/>
    </location>
</feature>
<evidence type="ECO:0000256" key="2">
    <source>
        <dbReference type="ARBA" id="ARBA00022475"/>
    </source>
</evidence>
<feature type="transmembrane region" description="Helical" evidence="6">
    <location>
        <begin position="447"/>
        <end position="468"/>
    </location>
</feature>
<evidence type="ECO:0000313" key="8">
    <source>
        <dbReference type="EMBL" id="MBC2283972.1"/>
    </source>
</evidence>
<dbReference type="Proteomes" id="UP000585696">
    <property type="component" value="Unassembled WGS sequence"/>
</dbReference>
<dbReference type="AlphaFoldDB" id="A0A7X0ZX64"/>
<feature type="transmembrane region" description="Helical" evidence="6">
    <location>
        <begin position="59"/>
        <end position="81"/>
    </location>
</feature>
<dbReference type="InterPro" id="IPR051211">
    <property type="entry name" value="PG_lysyltransferase"/>
</dbReference>
<evidence type="ECO:0000256" key="6">
    <source>
        <dbReference type="SAM" id="Phobius"/>
    </source>
</evidence>
<dbReference type="GO" id="GO:0046677">
    <property type="term" value="P:response to antibiotic"/>
    <property type="evidence" value="ECO:0007669"/>
    <property type="project" value="UniProtKB-KW"/>
</dbReference>
<comment type="subcellular location">
    <subcellularLocation>
        <location evidence="1">Cell membrane</location>
        <topology evidence="1">Multi-pass membrane protein</topology>
    </subcellularLocation>
</comment>
<keyword evidence="4 6" id="KW-1133">Transmembrane helix</keyword>
<feature type="transmembrane region" description="Helical" evidence="6">
    <location>
        <begin position="169"/>
        <end position="186"/>
    </location>
</feature>
<keyword evidence="3 6" id="KW-0812">Transmembrane</keyword>
<evidence type="ECO:0000256" key="3">
    <source>
        <dbReference type="ARBA" id="ARBA00022692"/>
    </source>
</evidence>
<dbReference type="RefSeq" id="WP_185629317.1">
    <property type="nucleotide sequence ID" value="NZ_JAARZS010000012.1"/>
</dbReference>
<dbReference type="EMBL" id="JAARZS010000012">
    <property type="protein sequence ID" value="MBC2283972.1"/>
    <property type="molecule type" value="Genomic_DNA"/>
</dbReference>
<name>A0A7X0ZX64_9LIST</name>
<dbReference type="InterPro" id="IPR024320">
    <property type="entry name" value="LPG_synthase_C"/>
</dbReference>
<feature type="transmembrane region" description="Helical" evidence="6">
    <location>
        <begin position="393"/>
        <end position="411"/>
    </location>
</feature>
<feature type="transmembrane region" description="Helical" evidence="6">
    <location>
        <begin position="328"/>
        <end position="350"/>
    </location>
</feature>
<feature type="transmembrane region" description="Helical" evidence="6">
    <location>
        <begin position="488"/>
        <end position="511"/>
    </location>
</feature>
<dbReference type="Pfam" id="PF09924">
    <property type="entry name" value="LPG_synthase_C"/>
    <property type="match status" value="1"/>
</dbReference>
<accession>A0A7X0ZX64</accession>
<feature type="transmembrane region" description="Helical" evidence="6">
    <location>
        <begin position="21"/>
        <end position="39"/>
    </location>
</feature>
<gene>
    <name evidence="10" type="primary">mprF</name>
    <name evidence="8" type="ORF">HCB69_06240</name>
    <name evidence="9" type="ORF">HCC36_09180</name>
    <name evidence="10" type="ORF">HCJ81_10025</name>
</gene>
<evidence type="ECO:0000256" key="1">
    <source>
        <dbReference type="ARBA" id="ARBA00004651"/>
    </source>
</evidence>
<dbReference type="GO" id="GO:0050071">
    <property type="term" value="F:phosphatidylglycerol lysyltransferase activity"/>
    <property type="evidence" value="ECO:0007669"/>
    <property type="project" value="UniProtKB-EC"/>
</dbReference>
<sequence>MKERFAKIVAWFQQNSLKVKIIFVLFVLAFVAYEIISIGTTTDFGTLKENLTSQSPQSILIMIIVGLIAVTPMLLYDFVIVKLLPGKFPISHIITSGWITNTFTNIGGFGGVLGASLRASFYGKNANHKQILLAISKIALFLVSGLSIYCLVGLVTLFIPNFADHFRNYWPWLLAGGLYFPVLFIITKWKSKTLFEDLPLKRELLLILASLLEWAFAFGCFVIIGVLMNEPVDVAKIFPLFVIASVIGIASMVPGGVGTFDVVMILGLEQLGVSTELSVAWLLFYRIFYYIIPFAAGLLFFVQKAGKKFNDYLEGLPRLFLQKLAHRFLVLFVYFSGLMLIISAAIPNAIYHLPLLYKLAPFSFFFVSQITMIAFGFLLLGLARGIESKVTKAYVTTIVVLGCAIFNTLAQGFSVKAAIFLGIVLFCVYLARNEFYREKLVYTWSKIIFDSALFLVCLVGYVVIGIYNSPRVPHHKKIPDFLLIPSEHVWITGFIGVAIAVISLIVIFYYFSGKNITIGEPFDARRLRKHLEQYKGNEVTHTMFLRDKLLFWSKDDKLLFPFKVAADKMVIMGEPVGDPDYLEDALEELMTYADRYGYRPVFYEVDVDMLAFLHDHGFDFMKIGEEGFVSLPEFTLTGKKRKGERALMNKFEREGYTFEIIHPSFDDRTIQRLRDISDDWLDGRTEKGFSLGFFDVYYLEQAPVAIAKDAEGKIIAFASMMPCYNDEMTSIDLMRYGKDAPSGIMDFLFINLFQHGQAEGYQIFNAGMAPLSNVGSSQFAFLGERLAGLVYRYSQGFYGFQGLRNYKSKYVTTWVQKFVAFRKRSSIAFTMLQLMVLVGKKRPLSKAQIIEEREEEILEELIAEEPK</sequence>
<dbReference type="Proteomes" id="UP000543005">
    <property type="component" value="Unassembled WGS sequence"/>
</dbReference>
<keyword evidence="2" id="KW-1003">Cell membrane</keyword>
<reference evidence="11 12" key="1">
    <citation type="submission" date="2020-03" db="EMBL/GenBank/DDBJ databases">
        <title>Soil Listeria distribution.</title>
        <authorList>
            <person name="Liao J."/>
            <person name="Wiedmann M."/>
        </authorList>
    </citation>
    <scope>NUCLEOTIDE SEQUENCE [LARGE SCALE GENOMIC DNA]</scope>
    <source>
        <strain evidence="10 12">FSL L7-0039</strain>
        <strain evidence="9 11">FSL L7-0051</strain>
        <strain evidence="8 13">FSL L7-0054</strain>
    </source>
</reference>
<feature type="domain" description="Phosphatidylglycerol lysyltransferase C-terminal" evidence="7">
    <location>
        <begin position="529"/>
        <end position="821"/>
    </location>
</feature>
<evidence type="ECO:0000313" key="10">
    <source>
        <dbReference type="EMBL" id="MBC2311227.1"/>
    </source>
</evidence>
<protein>
    <submittedName>
        <fullName evidence="10">Bifunctional lysylphosphatidylglycerol flippase/synthetase MprF</fullName>
    </submittedName>
</protein>
<keyword evidence="5 6" id="KW-0472">Membrane</keyword>
<comment type="caution">
    <text evidence="10">The sequence shown here is derived from an EMBL/GenBank/DDBJ whole genome shotgun (WGS) entry which is preliminary data.</text>
</comment>
<evidence type="ECO:0000256" key="4">
    <source>
        <dbReference type="ARBA" id="ARBA00022989"/>
    </source>
</evidence>
<evidence type="ECO:0000313" key="12">
    <source>
        <dbReference type="Proteomes" id="UP000565628"/>
    </source>
</evidence>
<dbReference type="GO" id="GO:0055091">
    <property type="term" value="P:phospholipid homeostasis"/>
    <property type="evidence" value="ECO:0007669"/>
    <property type="project" value="TreeGrafter"/>
</dbReference>
<dbReference type="GO" id="GO:0005886">
    <property type="term" value="C:plasma membrane"/>
    <property type="evidence" value="ECO:0007669"/>
    <property type="project" value="UniProtKB-SubCell"/>
</dbReference>
<dbReference type="GO" id="GO:0006629">
    <property type="term" value="P:lipid metabolic process"/>
    <property type="evidence" value="ECO:0007669"/>
    <property type="project" value="UniProtKB-KW"/>
</dbReference>
<feature type="transmembrane region" description="Helical" evidence="6">
    <location>
        <begin position="279"/>
        <end position="302"/>
    </location>
</feature>
<dbReference type="SUPFAM" id="SSF55729">
    <property type="entry name" value="Acyl-CoA N-acyltransferases (Nat)"/>
    <property type="match status" value="1"/>
</dbReference>
<feature type="transmembrane region" description="Helical" evidence="6">
    <location>
        <begin position="131"/>
        <end position="157"/>
    </location>
</feature>
<feature type="transmembrane region" description="Helical" evidence="6">
    <location>
        <begin position="362"/>
        <end position="381"/>
    </location>
</feature>
<feature type="transmembrane region" description="Helical" evidence="6">
    <location>
        <begin position="417"/>
        <end position="435"/>
    </location>
</feature>
<dbReference type="NCBIfam" id="NF033480">
    <property type="entry name" value="bifunc_MprF"/>
    <property type="match status" value="1"/>
</dbReference>
<dbReference type="EMBL" id="JAARZT010000015">
    <property type="protein sequence ID" value="MBC2293398.1"/>
    <property type="molecule type" value="Genomic_DNA"/>
</dbReference>
<feature type="transmembrane region" description="Helical" evidence="6">
    <location>
        <begin position="206"/>
        <end position="228"/>
    </location>
</feature>
<evidence type="ECO:0000313" key="13">
    <source>
        <dbReference type="Proteomes" id="UP000585696"/>
    </source>
</evidence>
<proteinExistence type="predicted"/>
<evidence type="ECO:0000259" key="7">
    <source>
        <dbReference type="Pfam" id="PF09924"/>
    </source>
</evidence>
<evidence type="ECO:0000256" key="5">
    <source>
        <dbReference type="ARBA" id="ARBA00023136"/>
    </source>
</evidence>
<organism evidence="10 12">
    <name type="scientific">Listeria booriae</name>
    <dbReference type="NCBI Taxonomy" id="1552123"/>
    <lineage>
        <taxon>Bacteria</taxon>
        <taxon>Bacillati</taxon>
        <taxon>Bacillota</taxon>
        <taxon>Bacilli</taxon>
        <taxon>Bacillales</taxon>
        <taxon>Listeriaceae</taxon>
        <taxon>Listeria</taxon>
    </lineage>
</organism>
<feature type="transmembrane region" description="Helical" evidence="6">
    <location>
        <begin position="93"/>
        <end position="119"/>
    </location>
</feature>
<dbReference type="PANTHER" id="PTHR34697">
    <property type="entry name" value="PHOSPHATIDYLGLYCEROL LYSYLTRANSFERASE"/>
    <property type="match status" value="1"/>
</dbReference>
<evidence type="ECO:0000313" key="9">
    <source>
        <dbReference type="EMBL" id="MBC2293398.1"/>
    </source>
</evidence>
<dbReference type="EMBL" id="JAASWV010000013">
    <property type="protein sequence ID" value="MBC2311227.1"/>
    <property type="molecule type" value="Genomic_DNA"/>
</dbReference>
<evidence type="ECO:0000313" key="11">
    <source>
        <dbReference type="Proteomes" id="UP000543005"/>
    </source>
</evidence>
<dbReference type="Proteomes" id="UP000565628">
    <property type="component" value="Unassembled WGS sequence"/>
</dbReference>
<dbReference type="InterPro" id="IPR016181">
    <property type="entry name" value="Acyl_CoA_acyltransferase"/>
</dbReference>
<dbReference type="PANTHER" id="PTHR34697:SF2">
    <property type="entry name" value="PHOSPHATIDYLGLYCEROL LYSYLTRANSFERASE"/>
    <property type="match status" value="1"/>
</dbReference>